<evidence type="ECO:0000313" key="3">
    <source>
        <dbReference type="Proteomes" id="UP001085076"/>
    </source>
</evidence>
<gene>
    <name evidence="2" type="ORF">J5N97_015774</name>
</gene>
<dbReference type="AlphaFoldDB" id="A0A9D5CJ28"/>
<accession>A0A9D5CJ28</accession>
<organism evidence="2 3">
    <name type="scientific">Dioscorea zingiberensis</name>
    <dbReference type="NCBI Taxonomy" id="325984"/>
    <lineage>
        <taxon>Eukaryota</taxon>
        <taxon>Viridiplantae</taxon>
        <taxon>Streptophyta</taxon>
        <taxon>Embryophyta</taxon>
        <taxon>Tracheophyta</taxon>
        <taxon>Spermatophyta</taxon>
        <taxon>Magnoliopsida</taxon>
        <taxon>Liliopsida</taxon>
        <taxon>Dioscoreales</taxon>
        <taxon>Dioscoreaceae</taxon>
        <taxon>Dioscorea</taxon>
    </lineage>
</organism>
<comment type="caution">
    <text evidence="2">The sequence shown here is derived from an EMBL/GenBank/DDBJ whole genome shotgun (WGS) entry which is preliminary data.</text>
</comment>
<dbReference type="SUPFAM" id="SSF81301">
    <property type="entry name" value="Nucleotidyltransferase"/>
    <property type="match status" value="1"/>
</dbReference>
<dbReference type="OrthoDB" id="273917at2759"/>
<keyword evidence="3" id="KW-1185">Reference proteome</keyword>
<evidence type="ECO:0008006" key="4">
    <source>
        <dbReference type="Google" id="ProtNLM"/>
    </source>
</evidence>
<dbReference type="InterPro" id="IPR058921">
    <property type="entry name" value="PAP/OAS1-rel"/>
</dbReference>
<sequence length="441" mass="49648">MGDHEGWAQPNGLLLNGLLSNGDASVTRVLMPRRWAMAAESTAELLKCIQPNQPSEERRNAVANYVQRLIMKCFSCQVFTFGSVPLKTYLPDGDIDLTAFSKNESLKDTWALEVRDMLQNEEKSDNAEFRCKKKFSTFRQSAFALGAKRLARLLECPKENLIPELNQFFMNTWERHGSGDRPDAHVSNLWSMRSFETIHLEEETNSKSTVNKKNCSNISHGHRVEGSPAALISNNIEQHSWNMCGTSDQATISHTQRQKNYGIRINSKTSNQVDRSTSYSEAISNMSLKYFGFDYSVNDHEVQGQCQFVRRRYNPELTDASAAITSQGKHNKFVETGNGQSMPAKSHPASRMKSFNSEISDDHSSVSVFDDPTSTRQSSFHQSSENVADINSVSSAFIHDTGFTSTWEEVDPVAENLETQQEIHPRRSRFGPCNIFGSAQF</sequence>
<feature type="compositionally biased region" description="Polar residues" evidence="1">
    <location>
        <begin position="372"/>
        <end position="383"/>
    </location>
</feature>
<proteinExistence type="predicted"/>
<reference evidence="2" key="1">
    <citation type="submission" date="2021-03" db="EMBL/GenBank/DDBJ databases">
        <authorList>
            <person name="Li Z."/>
            <person name="Yang C."/>
        </authorList>
    </citation>
    <scope>NUCLEOTIDE SEQUENCE</scope>
    <source>
        <strain evidence="2">Dzin_1.0</strain>
        <tissue evidence="2">Leaf</tissue>
    </source>
</reference>
<reference evidence="2" key="2">
    <citation type="journal article" date="2022" name="Hortic Res">
        <title>The genome of Dioscorea zingiberensis sheds light on the biosynthesis, origin and evolution of the medicinally important diosgenin saponins.</title>
        <authorList>
            <person name="Li Y."/>
            <person name="Tan C."/>
            <person name="Li Z."/>
            <person name="Guo J."/>
            <person name="Li S."/>
            <person name="Chen X."/>
            <person name="Wang C."/>
            <person name="Dai X."/>
            <person name="Yang H."/>
            <person name="Song W."/>
            <person name="Hou L."/>
            <person name="Xu J."/>
            <person name="Tong Z."/>
            <person name="Xu A."/>
            <person name="Yuan X."/>
            <person name="Wang W."/>
            <person name="Yang Q."/>
            <person name="Chen L."/>
            <person name="Sun Z."/>
            <person name="Wang K."/>
            <person name="Pan B."/>
            <person name="Chen J."/>
            <person name="Bao Y."/>
            <person name="Liu F."/>
            <person name="Qi X."/>
            <person name="Gang D.R."/>
            <person name="Wen J."/>
            <person name="Li J."/>
        </authorList>
    </citation>
    <scope>NUCLEOTIDE SEQUENCE</scope>
    <source>
        <strain evidence="2">Dzin_1.0</strain>
    </source>
</reference>
<dbReference type="EMBL" id="JAGGNH010000004">
    <property type="protein sequence ID" value="KAJ0973809.1"/>
    <property type="molecule type" value="Genomic_DNA"/>
</dbReference>
<dbReference type="PANTHER" id="PTHR45979">
    <property type="entry name" value="PAP/OAS1 SUBSTRATE-BINDING DOMAIN SUPERFAMILY"/>
    <property type="match status" value="1"/>
</dbReference>
<name>A0A9D5CJ28_9LILI</name>
<evidence type="ECO:0000256" key="1">
    <source>
        <dbReference type="SAM" id="MobiDB-lite"/>
    </source>
</evidence>
<dbReference type="Gene3D" id="3.30.460.10">
    <property type="entry name" value="Beta Polymerase, domain 2"/>
    <property type="match status" value="1"/>
</dbReference>
<dbReference type="InterPro" id="IPR043519">
    <property type="entry name" value="NT_sf"/>
</dbReference>
<evidence type="ECO:0000313" key="2">
    <source>
        <dbReference type="EMBL" id="KAJ0973809.1"/>
    </source>
</evidence>
<feature type="region of interest" description="Disordered" evidence="1">
    <location>
        <begin position="323"/>
        <end position="383"/>
    </location>
</feature>
<dbReference type="PANTHER" id="PTHR45979:SF30">
    <property type="entry name" value="NUCLEOTIDYLTRANSFERASE"/>
    <property type="match status" value="1"/>
</dbReference>
<protein>
    <recommendedName>
        <fullName evidence="4">Polymerase nucleotidyl transferase domain-containing protein</fullName>
    </recommendedName>
</protein>
<dbReference type="Proteomes" id="UP001085076">
    <property type="component" value="Miscellaneous, Linkage group lg04"/>
</dbReference>